<comment type="similarity">
    <text evidence="2">Belongs to the CD36 family.</text>
</comment>
<evidence type="ECO:0000256" key="1">
    <source>
        <dbReference type="ARBA" id="ARBA00004236"/>
    </source>
</evidence>
<dbReference type="PRINTS" id="PR01609">
    <property type="entry name" value="CD36FAMILY"/>
</dbReference>
<name>A0ABM1MJU7_NICVS</name>
<keyword evidence="3" id="KW-1003">Cell membrane</keyword>
<dbReference type="PANTHER" id="PTHR11923:SF93">
    <property type="entry name" value="GH07959P-RELATED"/>
    <property type="match status" value="1"/>
</dbReference>
<evidence type="ECO:0000256" key="8">
    <source>
        <dbReference type="SAM" id="Phobius"/>
    </source>
</evidence>
<keyword evidence="4 8" id="KW-0812">Transmembrane</keyword>
<feature type="transmembrane region" description="Helical" evidence="8">
    <location>
        <begin position="443"/>
        <end position="465"/>
    </location>
</feature>
<reference evidence="10" key="1">
    <citation type="submission" date="2025-08" db="UniProtKB">
        <authorList>
            <consortium name="RefSeq"/>
        </authorList>
    </citation>
    <scope>IDENTIFICATION</scope>
    <source>
        <tissue evidence="10">Whole Larva</tissue>
    </source>
</reference>
<evidence type="ECO:0000256" key="6">
    <source>
        <dbReference type="ARBA" id="ARBA00023136"/>
    </source>
</evidence>
<dbReference type="PANTHER" id="PTHR11923">
    <property type="entry name" value="SCAVENGER RECEPTOR CLASS B TYPE-1 SR-B1"/>
    <property type="match status" value="1"/>
</dbReference>
<dbReference type="Proteomes" id="UP000695000">
    <property type="component" value="Unplaced"/>
</dbReference>
<keyword evidence="6 8" id="KW-0472">Membrane</keyword>
<evidence type="ECO:0000313" key="10">
    <source>
        <dbReference type="RefSeq" id="XP_017774847.1"/>
    </source>
</evidence>
<evidence type="ECO:0000256" key="2">
    <source>
        <dbReference type="ARBA" id="ARBA00010532"/>
    </source>
</evidence>
<keyword evidence="5 8" id="KW-1133">Transmembrane helix</keyword>
<dbReference type="Pfam" id="PF01130">
    <property type="entry name" value="CD36"/>
    <property type="match status" value="1"/>
</dbReference>
<evidence type="ECO:0000256" key="7">
    <source>
        <dbReference type="ARBA" id="ARBA00023180"/>
    </source>
</evidence>
<organism evidence="9 10">
    <name type="scientific">Nicrophorus vespilloides</name>
    <name type="common">Boreal carrion beetle</name>
    <dbReference type="NCBI Taxonomy" id="110193"/>
    <lineage>
        <taxon>Eukaryota</taxon>
        <taxon>Metazoa</taxon>
        <taxon>Ecdysozoa</taxon>
        <taxon>Arthropoda</taxon>
        <taxon>Hexapoda</taxon>
        <taxon>Insecta</taxon>
        <taxon>Pterygota</taxon>
        <taxon>Neoptera</taxon>
        <taxon>Endopterygota</taxon>
        <taxon>Coleoptera</taxon>
        <taxon>Polyphaga</taxon>
        <taxon>Staphyliniformia</taxon>
        <taxon>Silphidae</taxon>
        <taxon>Nicrophorinae</taxon>
        <taxon>Nicrophorus</taxon>
    </lineage>
</organism>
<evidence type="ECO:0000256" key="3">
    <source>
        <dbReference type="ARBA" id="ARBA00022475"/>
    </source>
</evidence>
<accession>A0ABM1MJU7</accession>
<evidence type="ECO:0000313" key="9">
    <source>
        <dbReference type="Proteomes" id="UP000695000"/>
    </source>
</evidence>
<keyword evidence="7" id="KW-0325">Glycoprotein</keyword>
<dbReference type="InterPro" id="IPR002159">
    <property type="entry name" value="CD36_fam"/>
</dbReference>
<sequence>MCLRMPVVPKRRCNLSCLLFFGLIILISGVCLLFLTPTIMKCILESKLGMSPNSKVFNIWKKSDGSTFMEIFFHNWTNPGDGHDPTVKPKFEEIGPFRFREFKEKLDVSWNDDETISYKQKKKWIFDRNSSCCSLSTKLTTLNAVLVTMSHKSKDWSFPFKSGINLALKALTPNLYVTRNASELLFEGYVDPLLEMSTLFPVKSVSPDGKFGWFYGKNDSAGLDGKLKIDVSAGGKGTMKTWNGFPETKYFKGLCSKVLGSNGEIYPPGRTRDKALFFSPDMCRSVTLDYEKDIKVHGITGYKYIAHKSMLDNGSLVPENECFCNGMCMPSGVLNMSSCRHDSPSFISLPHFLHADPMYVHSLDGIIPERDRHQFFVVLEPNTGLPLKVAARIQLNMHLKPIDYMTLINDVPNVMFPILWFQVQAEASNEFASQLKMLFSLPIVFKSIAAVLLTIGPLITTYALYGKRRDRELANIEEREQVPLKISKIVN</sequence>
<keyword evidence="9" id="KW-1185">Reference proteome</keyword>
<evidence type="ECO:0000256" key="4">
    <source>
        <dbReference type="ARBA" id="ARBA00022692"/>
    </source>
</evidence>
<dbReference type="GeneID" id="108561426"/>
<protein>
    <submittedName>
        <fullName evidence="10">Protein croquemort-like isoform X1</fullName>
    </submittedName>
</protein>
<feature type="transmembrane region" description="Helical" evidence="8">
    <location>
        <begin position="12"/>
        <end position="35"/>
    </location>
</feature>
<gene>
    <name evidence="10" type="primary">LOC108561426</name>
</gene>
<comment type="subcellular location">
    <subcellularLocation>
        <location evidence="1">Cell membrane</location>
    </subcellularLocation>
</comment>
<proteinExistence type="inferred from homology"/>
<evidence type="ECO:0000256" key="5">
    <source>
        <dbReference type="ARBA" id="ARBA00022989"/>
    </source>
</evidence>
<dbReference type="RefSeq" id="XP_017774847.1">
    <property type="nucleotide sequence ID" value="XM_017919358.1"/>
</dbReference>